<evidence type="ECO:0000256" key="6">
    <source>
        <dbReference type="ARBA" id="ARBA00024998"/>
    </source>
</evidence>
<sequence length="248" mass="27903">MGQKIHPNGFRLGVIKEHRSRWFADPARYPALLQEDEHIRTYLSKQLSSAGLADIQIERKADQIDLEVRASRPGVVVGRGGSGLDALRQGLQKELGLQGGTERAIRINVVEVTRADAEAALLAENIAQQLERRIAFRRIVRQVIQRAQRAGVQGIKIQIAGRLNGAEIARSEWTREGRIPLHTLRADIDYAEHVARTTFGIIGVKVWVFKGEVLPGQERPEQKAPLQQPKRRQQRRRPTFEDRSAADA</sequence>
<keyword evidence="2 8" id="KW-0699">rRNA-binding</keyword>
<dbReference type="InterPro" id="IPR036419">
    <property type="entry name" value="Ribosomal_S3_C_sf"/>
</dbReference>
<evidence type="ECO:0000313" key="12">
    <source>
        <dbReference type="EMBL" id="MCJ2542803.1"/>
    </source>
</evidence>
<evidence type="ECO:0000259" key="11">
    <source>
        <dbReference type="PROSITE" id="PS50823"/>
    </source>
</evidence>
<dbReference type="InterPro" id="IPR015946">
    <property type="entry name" value="KH_dom-like_a/b"/>
</dbReference>
<feature type="region of interest" description="Disordered" evidence="10">
    <location>
        <begin position="218"/>
        <end position="248"/>
    </location>
</feature>
<dbReference type="InterPro" id="IPR057258">
    <property type="entry name" value="Ribosomal_uS3"/>
</dbReference>
<evidence type="ECO:0000256" key="7">
    <source>
        <dbReference type="ARBA" id="ARBA00035257"/>
    </source>
</evidence>
<dbReference type="SUPFAM" id="SSF54821">
    <property type="entry name" value="Ribosomal protein S3 C-terminal domain"/>
    <property type="match status" value="1"/>
</dbReference>
<dbReference type="InterPro" id="IPR004044">
    <property type="entry name" value="KH_dom_type_2"/>
</dbReference>
<feature type="compositionally biased region" description="Basic and acidic residues" evidence="10">
    <location>
        <begin position="238"/>
        <end position="248"/>
    </location>
</feature>
<evidence type="ECO:0000256" key="8">
    <source>
        <dbReference type="HAMAP-Rule" id="MF_01309"/>
    </source>
</evidence>
<dbReference type="SUPFAM" id="SSF54814">
    <property type="entry name" value="Prokaryotic type KH domain (KH-domain type II)"/>
    <property type="match status" value="1"/>
</dbReference>
<feature type="domain" description="KH type-2" evidence="11">
    <location>
        <begin position="39"/>
        <end position="113"/>
    </location>
</feature>
<evidence type="ECO:0000256" key="5">
    <source>
        <dbReference type="ARBA" id="ARBA00023274"/>
    </source>
</evidence>
<dbReference type="PROSITE" id="PS50823">
    <property type="entry name" value="KH_TYPE_2"/>
    <property type="match status" value="1"/>
</dbReference>
<dbReference type="CDD" id="cd02412">
    <property type="entry name" value="KH-II_30S_S3"/>
    <property type="match status" value="1"/>
</dbReference>
<keyword evidence="3 8" id="KW-0694">RNA-binding</keyword>
<dbReference type="InterPro" id="IPR009019">
    <property type="entry name" value="KH_sf_prok-type"/>
</dbReference>
<evidence type="ECO:0000256" key="10">
    <source>
        <dbReference type="SAM" id="MobiDB-lite"/>
    </source>
</evidence>
<evidence type="ECO:0000256" key="2">
    <source>
        <dbReference type="ARBA" id="ARBA00022730"/>
    </source>
</evidence>
<dbReference type="RefSeq" id="WP_244350083.1">
    <property type="nucleotide sequence ID" value="NZ_JAFIRA010000016.1"/>
</dbReference>
<dbReference type="SMART" id="SM00322">
    <property type="entry name" value="KH"/>
    <property type="match status" value="1"/>
</dbReference>
<accession>A0ABT0CAK3</accession>
<dbReference type="InterPro" id="IPR004087">
    <property type="entry name" value="KH_dom"/>
</dbReference>
<dbReference type="NCBIfam" id="TIGR01009">
    <property type="entry name" value="rpsC_bact"/>
    <property type="match status" value="1"/>
</dbReference>
<keyword evidence="5 8" id="KW-0687">Ribonucleoprotein</keyword>
<proteinExistence type="inferred from homology"/>
<evidence type="ECO:0000256" key="1">
    <source>
        <dbReference type="ARBA" id="ARBA00010761"/>
    </source>
</evidence>
<comment type="subunit">
    <text evidence="8">Part of the 30S ribosomal subunit. Forms a tight complex with proteins S10 and S14.</text>
</comment>
<evidence type="ECO:0000256" key="9">
    <source>
        <dbReference type="RuleBase" id="RU003624"/>
    </source>
</evidence>
<dbReference type="PROSITE" id="PS00548">
    <property type="entry name" value="RIBOSOMAL_S3"/>
    <property type="match status" value="1"/>
</dbReference>
<dbReference type="Pfam" id="PF00189">
    <property type="entry name" value="Ribosomal_S3_C"/>
    <property type="match status" value="1"/>
</dbReference>
<dbReference type="InterPro" id="IPR001351">
    <property type="entry name" value="Ribosomal_uS3_C"/>
</dbReference>
<reference evidence="12" key="1">
    <citation type="submission" date="2021-02" db="EMBL/GenBank/DDBJ databases">
        <title>The CRISPR/cas machinery reduction and long-range gene transfer in the hot spring cyanobacterium Synechococcus.</title>
        <authorList>
            <person name="Dvorak P."/>
            <person name="Jahodarova E."/>
            <person name="Hasler P."/>
            <person name="Poulickova A."/>
        </authorList>
    </citation>
    <scope>NUCLEOTIDE SEQUENCE</scope>
    <source>
        <strain evidence="12">Rupite</strain>
    </source>
</reference>
<keyword evidence="4 8" id="KW-0689">Ribosomal protein</keyword>
<comment type="similarity">
    <text evidence="1 8 9">Belongs to the universal ribosomal protein uS3 family.</text>
</comment>
<evidence type="ECO:0000256" key="4">
    <source>
        <dbReference type="ARBA" id="ARBA00022980"/>
    </source>
</evidence>
<evidence type="ECO:0000313" key="13">
    <source>
        <dbReference type="Proteomes" id="UP000830835"/>
    </source>
</evidence>
<dbReference type="InterPro" id="IPR018280">
    <property type="entry name" value="Ribosomal_uS3_CS"/>
</dbReference>
<name>A0ABT0CAK3_THEVL</name>
<comment type="caution">
    <text evidence="12">The sequence shown here is derived from an EMBL/GenBank/DDBJ whole genome shotgun (WGS) entry which is preliminary data.</text>
</comment>
<dbReference type="GO" id="GO:0005840">
    <property type="term" value="C:ribosome"/>
    <property type="evidence" value="ECO:0007669"/>
    <property type="project" value="UniProtKB-KW"/>
</dbReference>
<dbReference type="Gene3D" id="3.30.300.20">
    <property type="match status" value="1"/>
</dbReference>
<keyword evidence="13" id="KW-1185">Reference proteome</keyword>
<dbReference type="PANTHER" id="PTHR11760:SF19">
    <property type="entry name" value="SMALL RIBOSOMAL SUBUNIT PROTEIN US3C"/>
    <property type="match status" value="1"/>
</dbReference>
<dbReference type="Gene3D" id="3.30.1140.32">
    <property type="entry name" value="Ribosomal protein S3, C-terminal domain"/>
    <property type="match status" value="1"/>
</dbReference>
<gene>
    <name evidence="8 12" type="primary">rpsC</name>
    <name evidence="8" type="synonym">rps3</name>
    <name evidence="12" type="ORF">JX360_07760</name>
</gene>
<dbReference type="EMBL" id="JAFIRA010000016">
    <property type="protein sequence ID" value="MCJ2542803.1"/>
    <property type="molecule type" value="Genomic_DNA"/>
</dbReference>
<comment type="function">
    <text evidence="6 8">Binds the lower part of the 30S subunit head. Binds mRNA in the 70S ribosome, positioning it for translation.</text>
</comment>
<dbReference type="HAMAP" id="MF_01309_B">
    <property type="entry name" value="Ribosomal_uS3_B"/>
    <property type="match status" value="1"/>
</dbReference>
<dbReference type="InterPro" id="IPR005704">
    <property type="entry name" value="Ribosomal_uS3_bac-typ"/>
</dbReference>
<dbReference type="PANTHER" id="PTHR11760">
    <property type="entry name" value="30S/40S RIBOSOMAL PROTEIN S3"/>
    <property type="match status" value="1"/>
</dbReference>
<organism evidence="12 13">
    <name type="scientific">Thermostichus vulcanus str. 'Rupite'</name>
    <dbReference type="NCBI Taxonomy" id="2813851"/>
    <lineage>
        <taxon>Bacteria</taxon>
        <taxon>Bacillati</taxon>
        <taxon>Cyanobacteriota</taxon>
        <taxon>Cyanophyceae</taxon>
        <taxon>Thermostichales</taxon>
        <taxon>Thermostichaceae</taxon>
        <taxon>Thermostichus</taxon>
    </lineage>
</organism>
<evidence type="ECO:0000256" key="3">
    <source>
        <dbReference type="ARBA" id="ARBA00022884"/>
    </source>
</evidence>
<dbReference type="Proteomes" id="UP000830835">
    <property type="component" value="Unassembled WGS sequence"/>
</dbReference>
<dbReference type="Pfam" id="PF07650">
    <property type="entry name" value="KH_2"/>
    <property type="match status" value="1"/>
</dbReference>
<protein>
    <recommendedName>
        <fullName evidence="7 8">Small ribosomal subunit protein uS3</fullName>
    </recommendedName>
</protein>